<feature type="binding site" evidence="7">
    <location>
        <position position="99"/>
    </location>
    <ligand>
        <name>substrate</name>
    </ligand>
</feature>
<dbReference type="NCBIfam" id="TIGR02962">
    <property type="entry name" value="hdxy_isourate"/>
    <property type="match status" value="1"/>
</dbReference>
<dbReference type="EC" id="3.5.2.17" evidence="8"/>
<dbReference type="EMBL" id="NHMM01000002">
    <property type="protein sequence ID" value="OUT23153.1"/>
    <property type="molecule type" value="Genomic_DNA"/>
</dbReference>
<dbReference type="AlphaFoldDB" id="A0A1Z8JRD9"/>
<feature type="domain" description="Transthyretin/hydroxyisourate hydrolase" evidence="9">
    <location>
        <begin position="2"/>
        <end position="101"/>
    </location>
</feature>
<feature type="binding site" evidence="7">
    <location>
        <position position="5"/>
    </location>
    <ligand>
        <name>substrate</name>
    </ligand>
</feature>
<evidence type="ECO:0000256" key="2">
    <source>
        <dbReference type="ARBA" id="ARBA00002704"/>
    </source>
</evidence>
<evidence type="ECO:0000256" key="1">
    <source>
        <dbReference type="ARBA" id="ARBA00001043"/>
    </source>
</evidence>
<protein>
    <recommendedName>
        <fullName evidence="8">5-hydroxyisourate hydrolase</fullName>
        <shortName evidence="8">HIU hydrolase</shortName>
        <shortName evidence="8">HIUHase</shortName>
        <ecNumber evidence="8">3.5.2.17</ecNumber>
    </recommendedName>
</protein>
<comment type="function">
    <text evidence="2">Catalyzes the hydrolysis of 5-hydroxyisourate (HIU) to 2-oxo-4-hydroxy-4-carboxy-5-ureidoimidazoline (OHCU).</text>
</comment>
<name>A0A1Z8JRD9_PICKU</name>
<dbReference type="VEuPathDB" id="FungiDB:C5L36_0A02630"/>
<sequence length="102" mass="11700">MLSCHILDTTTGRPAAGVQCELRMDSQVLESGTTDSDGRIKWRTVVPQGTYSIRFFTKEYFQTTQRSTFFPWVDIVFTVEKGEKYHVPLLLSNYGYSTYRGS</sequence>
<dbReference type="Gene3D" id="2.60.40.180">
    <property type="entry name" value="Transthyretin/hydroxyisourate hydrolase domain"/>
    <property type="match status" value="1"/>
</dbReference>
<keyword evidence="13" id="KW-1185">Reference proteome</keyword>
<dbReference type="PANTHER" id="PTHR10395:SF7">
    <property type="entry name" value="5-HYDROXYISOURATE HYDROLASE"/>
    <property type="match status" value="1"/>
</dbReference>
<evidence type="ECO:0000259" key="9">
    <source>
        <dbReference type="Pfam" id="PF00576"/>
    </source>
</evidence>
<dbReference type="SUPFAM" id="SSF49472">
    <property type="entry name" value="Transthyretin (synonym: prealbumin)"/>
    <property type="match status" value="1"/>
</dbReference>
<dbReference type="STRING" id="4909.A0A1Z8JRD9"/>
<dbReference type="Proteomes" id="UP000249293">
    <property type="component" value="Chromosome 1"/>
</dbReference>
<gene>
    <name evidence="10" type="ORF">C5L36_0A02630</name>
    <name evidence="11" type="ORF">CAS74_001465</name>
</gene>
<evidence type="ECO:0000256" key="3">
    <source>
        <dbReference type="ARBA" id="ARBA00009850"/>
    </source>
</evidence>
<dbReference type="InterPro" id="IPR014306">
    <property type="entry name" value="Hydroxyisourate_hydrolase"/>
</dbReference>
<reference evidence="10 13" key="2">
    <citation type="submission" date="2018-06" db="EMBL/GenBank/DDBJ databases">
        <title>Population genomics shows no distinction between pathogenic Candida krusei and environmental Pichia kudriavzevii: One species, four names.</title>
        <authorList>
            <person name="Douglass A.P."/>
            <person name="Offei B."/>
            <person name="Braun-Galleani S."/>
            <person name="Coughlan A.Y."/>
            <person name="Martos A."/>
            <person name="Ortiz-Merino R.A."/>
            <person name="Byrne K.P."/>
            <person name="Wolfe K.H."/>
        </authorList>
    </citation>
    <scope>NUCLEOTIDE SEQUENCE [LARGE SCALE GENOMIC DNA]</scope>
    <source>
        <strain evidence="10 13">CBS573</strain>
    </source>
</reference>
<dbReference type="OrthoDB" id="10265230at2759"/>
<dbReference type="InterPro" id="IPR023416">
    <property type="entry name" value="Transthyretin/HIU_hydrolase_d"/>
</dbReference>
<proteinExistence type="inferred from homology"/>
<dbReference type="GO" id="GO:0033971">
    <property type="term" value="F:hydroxyisourate hydrolase activity"/>
    <property type="evidence" value="ECO:0007669"/>
    <property type="project" value="UniProtKB-EC"/>
</dbReference>
<evidence type="ECO:0000256" key="8">
    <source>
        <dbReference type="RuleBase" id="RU361270"/>
    </source>
</evidence>
<keyword evidence="5 8" id="KW-0659">Purine metabolism</keyword>
<dbReference type="Pfam" id="PF00576">
    <property type="entry name" value="Transthyretin"/>
    <property type="match status" value="1"/>
</dbReference>
<evidence type="ECO:0000313" key="12">
    <source>
        <dbReference type="Proteomes" id="UP000195871"/>
    </source>
</evidence>
<comment type="similarity">
    <text evidence="3 8">Belongs to the transthyretin family. 5-hydroxyisourate hydrolase subfamily.</text>
</comment>
<evidence type="ECO:0000313" key="13">
    <source>
        <dbReference type="Proteomes" id="UP000249293"/>
    </source>
</evidence>
<dbReference type="GO" id="GO:0006144">
    <property type="term" value="P:purine nucleobase metabolic process"/>
    <property type="evidence" value="ECO:0007669"/>
    <property type="project" value="UniProtKB-KW"/>
</dbReference>
<dbReference type="KEGG" id="pkz:C5L36_0A02630"/>
<keyword evidence="6 8" id="KW-0378">Hydrolase</keyword>
<evidence type="ECO:0000313" key="11">
    <source>
        <dbReference type="EMBL" id="OUT23153.1"/>
    </source>
</evidence>
<evidence type="ECO:0000256" key="4">
    <source>
        <dbReference type="ARBA" id="ARBA00011881"/>
    </source>
</evidence>
<feature type="binding site" evidence="7">
    <location>
        <position position="39"/>
    </location>
    <ligand>
        <name>substrate</name>
    </ligand>
</feature>
<evidence type="ECO:0000256" key="5">
    <source>
        <dbReference type="ARBA" id="ARBA00022631"/>
    </source>
</evidence>
<dbReference type="RefSeq" id="XP_029319137.1">
    <property type="nucleotide sequence ID" value="XM_029463277.1"/>
</dbReference>
<evidence type="ECO:0000256" key="6">
    <source>
        <dbReference type="ARBA" id="ARBA00022801"/>
    </source>
</evidence>
<dbReference type="InterPro" id="IPR036817">
    <property type="entry name" value="Transthyretin/HIU_hydrolase_sf"/>
</dbReference>
<dbReference type="EMBL" id="CP028773">
    <property type="protein sequence ID" value="AWU73660.1"/>
    <property type="molecule type" value="Genomic_DNA"/>
</dbReference>
<dbReference type="CDD" id="cd05822">
    <property type="entry name" value="TLP_HIUase"/>
    <property type="match status" value="1"/>
</dbReference>
<evidence type="ECO:0000313" key="10">
    <source>
        <dbReference type="EMBL" id="AWU73660.1"/>
    </source>
</evidence>
<dbReference type="PRINTS" id="PR00189">
    <property type="entry name" value="TRNSTHYRETIN"/>
</dbReference>
<comment type="subunit">
    <text evidence="4 8">Homotetramer.</text>
</comment>
<reference evidence="11 12" key="1">
    <citation type="submission" date="2017-05" db="EMBL/GenBank/DDBJ databases">
        <title>The Genome Sequence of Candida krusei Ckrusei653.</title>
        <authorList>
            <person name="Cuomo C."/>
            <person name="Forche A."/>
            <person name="Young S."/>
            <person name="Abouelleil A."/>
            <person name="Cao P."/>
            <person name="Chapman S."/>
            <person name="Cusick C."/>
            <person name="Shea T."/>
            <person name="Nusbaum C."/>
            <person name="Birren B."/>
        </authorList>
    </citation>
    <scope>NUCLEOTIDE SEQUENCE [LARGE SCALE GENOMIC DNA]</scope>
    <source>
        <strain evidence="11 12">Ckrusei653</strain>
    </source>
</reference>
<dbReference type="PANTHER" id="PTHR10395">
    <property type="entry name" value="URICASE AND TRANSTHYRETIN-RELATED"/>
    <property type="match status" value="1"/>
</dbReference>
<dbReference type="GeneID" id="40381370"/>
<dbReference type="Proteomes" id="UP000195871">
    <property type="component" value="Unassembled WGS sequence"/>
</dbReference>
<organism evidence="11 12">
    <name type="scientific">Pichia kudriavzevii</name>
    <name type="common">Yeast</name>
    <name type="synonym">Issatchenkia orientalis</name>
    <dbReference type="NCBI Taxonomy" id="4909"/>
    <lineage>
        <taxon>Eukaryota</taxon>
        <taxon>Fungi</taxon>
        <taxon>Dikarya</taxon>
        <taxon>Ascomycota</taxon>
        <taxon>Saccharomycotina</taxon>
        <taxon>Pichiomycetes</taxon>
        <taxon>Pichiales</taxon>
        <taxon>Pichiaceae</taxon>
        <taxon>Pichia</taxon>
    </lineage>
</organism>
<evidence type="ECO:0000256" key="7">
    <source>
        <dbReference type="PIRSR" id="PIRSR600895-51"/>
    </source>
</evidence>
<dbReference type="InterPro" id="IPR000895">
    <property type="entry name" value="Transthyretin/HIU_hydrolase"/>
</dbReference>
<accession>A0A1Z8JRD9</accession>
<comment type="catalytic activity">
    <reaction evidence="1 8">
        <text>5-hydroxyisourate + H2O = 5-hydroxy-2-oxo-4-ureido-2,5-dihydro-1H-imidazole-5-carboxylate + H(+)</text>
        <dbReference type="Rhea" id="RHEA:23736"/>
        <dbReference type="ChEBI" id="CHEBI:15377"/>
        <dbReference type="ChEBI" id="CHEBI:15378"/>
        <dbReference type="ChEBI" id="CHEBI:18072"/>
        <dbReference type="ChEBI" id="CHEBI:58639"/>
        <dbReference type="EC" id="3.5.2.17"/>
    </reaction>
</comment>